<dbReference type="NCBIfam" id="TIGR04057">
    <property type="entry name" value="SusC_RagA_signa"/>
    <property type="match status" value="1"/>
</dbReference>
<gene>
    <name evidence="8" type="ORF">GCM10023143_20060</name>
</gene>
<evidence type="ECO:0000259" key="7">
    <source>
        <dbReference type="Pfam" id="PF07715"/>
    </source>
</evidence>
<evidence type="ECO:0000259" key="6">
    <source>
        <dbReference type="Pfam" id="PF07660"/>
    </source>
</evidence>
<feature type="chain" id="PRO_5046886840" evidence="5">
    <location>
        <begin position="22"/>
        <end position="1142"/>
    </location>
</feature>
<dbReference type="InterPro" id="IPR023996">
    <property type="entry name" value="TonB-dep_OMP_SusC/RagA"/>
</dbReference>
<keyword evidence="1 4" id="KW-0813">Transport</keyword>
<dbReference type="InterPro" id="IPR018247">
    <property type="entry name" value="EF_Hand_1_Ca_BS"/>
</dbReference>
<feature type="signal peptide" evidence="5">
    <location>
        <begin position="1"/>
        <end position="21"/>
    </location>
</feature>
<sequence>MKLVIILMAATCMQVSARSNAQNISLSGRHVSLEKIFREIRKQTGYDFFYKNELLRLAHPVNVNVRDISLKEALDACFKDQPLSYSLVGKTIVVKERPKQPAPPSKIPEAIIKKADIEVTGLVTDSSGAPMPGVTVYLKSNKSVGTATDPNGRYILEVPDNATLVFSMIGFESQEVPVAGKKTINIRLLPASTQLGETVVTAFETHQNKADMVGSVTSISADDLAKNPSSNLTTSLAGRAAGLIAFQRSGEPGQDNANFFIRGVTTFGYKTDPLILIDGVELTATDLARIQPDDIASFSILKDATATAVYGARGANGVILVTTKQGAVGKAKLSFRLENSISAPTRNVQIADPVTYMKMYNEAIVTRDPFGVPLYSEDKIANTEAGTNPIAYPANDWQKLLFKDYTTTRRINLNVSGGGGVARYFVSGSYDRDNGLMNVDHRNNFNNNIKLNSYTLRTNVNITLTKTTELSARLSGNFDDYTGPISGGAAMYNEIMHSNPVLFPPYYPTDSAHQYVKHIMFGNYTARSGSGVGYSNPYADMVKGYKNYSRSLMQAQLELKQDFSFLTEGLSTRIMGYTYRQSYFDVVRAYSPFYYQLDSYDKLTDTYAISNLNEEGGTEYLGYNQSRPDVSSSFYMEAMVDYNRTFKENHGISGMVIYQMRSNQSSAQGDLQQSLPFRNLGTSGRLTYNYDKRYYAEFDFGYNGSERFAANHRYGFFPSYGLAWTVSNEKFFKSIKPVISNLRLRGTYGIIGNDAIGSPQDRFFYISNVNMNDGDKGATFGGTSSTESTYSLNGITVSRYANQDITWETSTEKNIAIDIGLFDDLSITAEFYSQYRDHILMTRSIPLSMGLSAASRANVGEASGKGTDISLEYNKYFSNGFWLQAMGNFTYATSKYRVFEEPHYDEPYRYHVGHSLSQTYGYIAERLFVDEKDVENSPRQNFGEYGAGDVKYLDVNRDGEITEADMVPIGYPTTPEIVYGFGFSAGYKGFDISAFFQGLSNEAFWINVKPYDPATNTGSTIPFASDGEVLQAYADSYWSEDHRDVNALWPRLSPAGSSNNFQPSTWFMRNGAFLRLKQLEIGYSLPKSIQKKLHMSRLRIYANASNLFTISKFKMWDVEMGGNGMGYPIQRVFNLGLNLDIN</sequence>
<dbReference type="Proteomes" id="UP001501207">
    <property type="component" value="Unassembled WGS sequence"/>
</dbReference>
<dbReference type="InterPro" id="IPR037066">
    <property type="entry name" value="Plug_dom_sf"/>
</dbReference>
<dbReference type="SUPFAM" id="SSF49464">
    <property type="entry name" value="Carboxypeptidase regulatory domain-like"/>
    <property type="match status" value="1"/>
</dbReference>
<accession>A0ABP8FUF1</accession>
<dbReference type="EMBL" id="BAABFN010000004">
    <property type="protein sequence ID" value="GAA4311127.1"/>
    <property type="molecule type" value="Genomic_DNA"/>
</dbReference>
<evidence type="ECO:0000256" key="2">
    <source>
        <dbReference type="ARBA" id="ARBA00023136"/>
    </source>
</evidence>
<dbReference type="NCBIfam" id="TIGR04056">
    <property type="entry name" value="OMP_RagA_SusC"/>
    <property type="match status" value="1"/>
</dbReference>
<keyword evidence="2 4" id="KW-0472">Membrane</keyword>
<dbReference type="InterPro" id="IPR011662">
    <property type="entry name" value="Secretin/TonB_short_N"/>
</dbReference>
<dbReference type="PROSITE" id="PS52016">
    <property type="entry name" value="TONB_DEPENDENT_REC_3"/>
    <property type="match status" value="1"/>
</dbReference>
<dbReference type="PROSITE" id="PS00018">
    <property type="entry name" value="EF_HAND_1"/>
    <property type="match status" value="1"/>
</dbReference>
<protein>
    <submittedName>
        <fullName evidence="8">TonB-dependent receptor</fullName>
    </submittedName>
</protein>
<organism evidence="8 9">
    <name type="scientific">Compostibacter hankyongensis</name>
    <dbReference type="NCBI Taxonomy" id="1007089"/>
    <lineage>
        <taxon>Bacteria</taxon>
        <taxon>Pseudomonadati</taxon>
        <taxon>Bacteroidota</taxon>
        <taxon>Chitinophagia</taxon>
        <taxon>Chitinophagales</taxon>
        <taxon>Chitinophagaceae</taxon>
        <taxon>Compostibacter</taxon>
    </lineage>
</organism>
<comment type="similarity">
    <text evidence="4">Belongs to the TonB-dependent receptor family.</text>
</comment>
<keyword evidence="5" id="KW-0732">Signal</keyword>
<comment type="subcellular location">
    <subcellularLocation>
        <location evidence="4">Cell outer membrane</location>
        <topology evidence="4">Multi-pass membrane protein</topology>
    </subcellularLocation>
</comment>
<reference evidence="9" key="1">
    <citation type="journal article" date="2019" name="Int. J. Syst. Evol. Microbiol.">
        <title>The Global Catalogue of Microorganisms (GCM) 10K type strain sequencing project: providing services to taxonomists for standard genome sequencing and annotation.</title>
        <authorList>
            <consortium name="The Broad Institute Genomics Platform"/>
            <consortium name="The Broad Institute Genome Sequencing Center for Infectious Disease"/>
            <person name="Wu L."/>
            <person name="Ma J."/>
        </authorList>
    </citation>
    <scope>NUCLEOTIDE SEQUENCE [LARGE SCALE GENOMIC DNA]</scope>
    <source>
        <strain evidence="9">JCM 17664</strain>
    </source>
</reference>
<dbReference type="InterPro" id="IPR039426">
    <property type="entry name" value="TonB-dep_rcpt-like"/>
</dbReference>
<dbReference type="Pfam" id="PF07660">
    <property type="entry name" value="STN"/>
    <property type="match status" value="1"/>
</dbReference>
<evidence type="ECO:0000256" key="5">
    <source>
        <dbReference type="SAM" id="SignalP"/>
    </source>
</evidence>
<proteinExistence type="inferred from homology"/>
<dbReference type="Pfam" id="PF07715">
    <property type="entry name" value="Plug"/>
    <property type="match status" value="1"/>
</dbReference>
<feature type="domain" description="Secretin/TonB short N-terminal" evidence="6">
    <location>
        <begin position="46"/>
        <end position="95"/>
    </location>
</feature>
<dbReference type="InterPro" id="IPR023997">
    <property type="entry name" value="TonB-dep_OMP_SusC/RagA_CS"/>
</dbReference>
<keyword evidence="4" id="KW-0812">Transmembrane</keyword>
<evidence type="ECO:0000313" key="8">
    <source>
        <dbReference type="EMBL" id="GAA4311127.1"/>
    </source>
</evidence>
<dbReference type="Gene3D" id="2.60.40.1120">
    <property type="entry name" value="Carboxypeptidase-like, regulatory domain"/>
    <property type="match status" value="1"/>
</dbReference>
<feature type="domain" description="TonB-dependent receptor plug" evidence="7">
    <location>
        <begin position="209"/>
        <end position="318"/>
    </location>
</feature>
<dbReference type="InterPro" id="IPR008969">
    <property type="entry name" value="CarboxyPept-like_regulatory"/>
</dbReference>
<keyword evidence="9" id="KW-1185">Reference proteome</keyword>
<keyword evidence="3 4" id="KW-0998">Cell outer membrane</keyword>
<evidence type="ECO:0000313" key="9">
    <source>
        <dbReference type="Proteomes" id="UP001501207"/>
    </source>
</evidence>
<keyword evidence="8" id="KW-0675">Receptor</keyword>
<evidence type="ECO:0000256" key="3">
    <source>
        <dbReference type="ARBA" id="ARBA00023237"/>
    </source>
</evidence>
<comment type="caution">
    <text evidence="8">The sequence shown here is derived from an EMBL/GenBank/DDBJ whole genome shotgun (WGS) entry which is preliminary data.</text>
</comment>
<dbReference type="InterPro" id="IPR012910">
    <property type="entry name" value="Plug_dom"/>
</dbReference>
<dbReference type="RefSeq" id="WP_344978798.1">
    <property type="nucleotide sequence ID" value="NZ_BAABFN010000004.1"/>
</dbReference>
<dbReference type="SUPFAM" id="SSF56935">
    <property type="entry name" value="Porins"/>
    <property type="match status" value="1"/>
</dbReference>
<dbReference type="Gene3D" id="2.170.130.10">
    <property type="entry name" value="TonB-dependent receptor, plug domain"/>
    <property type="match status" value="1"/>
</dbReference>
<dbReference type="Pfam" id="PF13715">
    <property type="entry name" value="CarbopepD_reg_2"/>
    <property type="match status" value="1"/>
</dbReference>
<keyword evidence="4" id="KW-1134">Transmembrane beta strand</keyword>
<evidence type="ECO:0000256" key="4">
    <source>
        <dbReference type="PROSITE-ProRule" id="PRU01360"/>
    </source>
</evidence>
<name>A0ABP8FUF1_9BACT</name>
<evidence type="ECO:0000256" key="1">
    <source>
        <dbReference type="ARBA" id="ARBA00022448"/>
    </source>
</evidence>